<dbReference type="PANTHER" id="PTHR46910:SF3">
    <property type="entry name" value="HALOTOLERANCE PROTEIN 9-RELATED"/>
    <property type="match status" value="1"/>
</dbReference>
<reference evidence="6 7" key="1">
    <citation type="submission" date="2016-10" db="EMBL/GenBank/DDBJ databases">
        <title>Genome sequence of the ascomycete fungus Penicillium subrubescens.</title>
        <authorList>
            <person name="De Vries R.P."/>
            <person name="Peng M."/>
            <person name="Dilokpimol A."/>
            <person name="Hilden K."/>
            <person name="Makela M.R."/>
            <person name="Grigoriev I."/>
            <person name="Riley R."/>
            <person name="Granchi Z."/>
        </authorList>
    </citation>
    <scope>NUCLEOTIDE SEQUENCE [LARGE SCALE GENOMIC DNA]</scope>
    <source>
        <strain evidence="6 7">CBS 132785</strain>
    </source>
</reference>
<keyword evidence="7" id="KW-1185">Reference proteome</keyword>
<comment type="caution">
    <text evidence="6">The sequence shown here is derived from an EMBL/GenBank/DDBJ whole genome shotgun (WGS) entry which is preliminary data.</text>
</comment>
<dbReference type="GO" id="GO:0003700">
    <property type="term" value="F:DNA-binding transcription factor activity"/>
    <property type="evidence" value="ECO:0007669"/>
    <property type="project" value="InterPro"/>
</dbReference>
<dbReference type="AlphaFoldDB" id="A0A1Q5TJS2"/>
<evidence type="ECO:0000259" key="5">
    <source>
        <dbReference type="Pfam" id="PF04082"/>
    </source>
</evidence>
<dbReference type="GO" id="GO:0003677">
    <property type="term" value="F:DNA binding"/>
    <property type="evidence" value="ECO:0007669"/>
    <property type="project" value="UniProtKB-KW"/>
</dbReference>
<evidence type="ECO:0000313" key="6">
    <source>
        <dbReference type="EMBL" id="OKP00469.1"/>
    </source>
</evidence>
<name>A0A1Q5TJS2_9EURO</name>
<evidence type="ECO:0000313" key="7">
    <source>
        <dbReference type="Proteomes" id="UP000186955"/>
    </source>
</evidence>
<organism evidence="6 7">
    <name type="scientific">Penicillium subrubescens</name>
    <dbReference type="NCBI Taxonomy" id="1316194"/>
    <lineage>
        <taxon>Eukaryota</taxon>
        <taxon>Fungi</taxon>
        <taxon>Dikarya</taxon>
        <taxon>Ascomycota</taxon>
        <taxon>Pezizomycotina</taxon>
        <taxon>Eurotiomycetes</taxon>
        <taxon>Eurotiomycetidae</taxon>
        <taxon>Eurotiales</taxon>
        <taxon>Aspergillaceae</taxon>
        <taxon>Penicillium</taxon>
    </lineage>
</organism>
<dbReference type="GO" id="GO:0005634">
    <property type="term" value="C:nucleus"/>
    <property type="evidence" value="ECO:0007669"/>
    <property type="project" value="UniProtKB-SubCell"/>
</dbReference>
<dbReference type="EMBL" id="MNBE01000647">
    <property type="protein sequence ID" value="OKP00469.1"/>
    <property type="molecule type" value="Genomic_DNA"/>
</dbReference>
<dbReference type="InterPro" id="IPR050987">
    <property type="entry name" value="AtrR-like"/>
</dbReference>
<accession>A0A1Q5TJS2</accession>
<evidence type="ECO:0000256" key="1">
    <source>
        <dbReference type="ARBA" id="ARBA00004123"/>
    </source>
</evidence>
<keyword evidence="3" id="KW-0238">DNA-binding</keyword>
<dbReference type="STRING" id="1316194.A0A1Q5TJS2"/>
<evidence type="ECO:0000256" key="2">
    <source>
        <dbReference type="ARBA" id="ARBA00022723"/>
    </source>
</evidence>
<dbReference type="InterPro" id="IPR007219">
    <property type="entry name" value="XnlR_reg_dom"/>
</dbReference>
<feature type="domain" description="Xylanolytic transcriptional activator regulatory" evidence="5">
    <location>
        <begin position="286"/>
        <end position="379"/>
    </location>
</feature>
<proteinExistence type="predicted"/>
<dbReference type="PANTHER" id="PTHR46910">
    <property type="entry name" value="TRANSCRIPTION FACTOR PDR1"/>
    <property type="match status" value="1"/>
</dbReference>
<gene>
    <name evidence="6" type="ORF">PENSUB_7926</name>
</gene>
<dbReference type="Pfam" id="PF04082">
    <property type="entry name" value="Fungal_trans"/>
    <property type="match status" value="1"/>
</dbReference>
<sequence length="653" mass="73345">MQKTRKRPRSSPEADYTTPACNQCRSRKVRLHDFSSVLNRLDDVDRSLARLSQQVGSLTAKCTAAGSLPLPITINDQNSLAMEREERPAQLEVTSNRALLNEGHSERLYGYPAALCLFRASQKLLGATLNANPSSLRGPLVKIMESPALRTSLRRHYEMFPFRKACTEQPISGDQEPITSPPQFFIYSVLDRYLNHINLYIPVFGAGTLYDTVADCYRPDGPPSQAGWLVCLNCIVLLTLHLDACVARRSGLGMDPWSTQSEVINNALNNCRRALANLDALLQPGVVNIQALIMLALVAREFFISAVFENVCSAACKLARSMGLHRCVGMANDSVLEARQRLFWILYVMDKTRVFLSGHSPDLHLFDSEFQLRLSDSQMSVASDFHCVMAHMMTVWEEIYIGLYSARAVRLGAEYRHSQVDRLDRMCDECQPLIPLQESSDPGLRLMQLEVRYCFHVSKILIHRCHRMTGGWQRCHEHAVSALQIITDVFEQPATPGSCVILGRIFQNYPLVAFHDLCLRYLTEGLVDVAAMLPRLINVRRQLSSLEHKGLPSAYFTKLNLGVTWCTDLMSVVNNSSKALEPTTCLLTPSTSTDMGDLLPSMSLRDENANYWADTSDTLIQDQSDILGTFGSPDYFFDPTFFEALLPEEHFTT</sequence>
<keyword evidence="4" id="KW-0539">Nucleus</keyword>
<dbReference type="Proteomes" id="UP000186955">
    <property type="component" value="Unassembled WGS sequence"/>
</dbReference>
<dbReference type="GO" id="GO:0006351">
    <property type="term" value="P:DNA-templated transcription"/>
    <property type="evidence" value="ECO:0007669"/>
    <property type="project" value="InterPro"/>
</dbReference>
<comment type="subcellular location">
    <subcellularLocation>
        <location evidence="1">Nucleus</location>
    </subcellularLocation>
</comment>
<dbReference type="GO" id="GO:0008270">
    <property type="term" value="F:zinc ion binding"/>
    <property type="evidence" value="ECO:0007669"/>
    <property type="project" value="InterPro"/>
</dbReference>
<evidence type="ECO:0000256" key="3">
    <source>
        <dbReference type="ARBA" id="ARBA00023125"/>
    </source>
</evidence>
<protein>
    <recommendedName>
        <fullName evidence="5">Xylanolytic transcriptional activator regulatory domain-containing protein</fullName>
    </recommendedName>
</protein>
<keyword evidence="2" id="KW-0479">Metal-binding</keyword>
<evidence type="ECO:0000256" key="4">
    <source>
        <dbReference type="ARBA" id="ARBA00023242"/>
    </source>
</evidence>
<dbReference type="CDD" id="cd12148">
    <property type="entry name" value="fungal_TF_MHR"/>
    <property type="match status" value="1"/>
</dbReference>